<feature type="transmembrane region" description="Helical" evidence="1">
    <location>
        <begin position="6"/>
        <end position="26"/>
    </location>
</feature>
<protein>
    <recommendedName>
        <fullName evidence="3">Transmembrane protein</fullName>
    </recommendedName>
</protein>
<reference evidence="2" key="1">
    <citation type="submission" date="2012-05" db="EMBL/GenBank/DDBJ databases">
        <authorList>
            <person name="Krishnakumar V."/>
            <person name="Cheung F."/>
            <person name="Xiao Y."/>
            <person name="Chan A."/>
            <person name="Moskal W.A."/>
            <person name="Town C.D."/>
        </authorList>
    </citation>
    <scope>NUCLEOTIDE SEQUENCE</scope>
</reference>
<evidence type="ECO:0000313" key="2">
    <source>
        <dbReference type="EMBL" id="AFK47217.1"/>
    </source>
</evidence>
<organism evidence="2">
    <name type="scientific">Medicago truncatula</name>
    <name type="common">Barrel medic</name>
    <name type="synonym">Medicago tribuloides</name>
    <dbReference type="NCBI Taxonomy" id="3880"/>
    <lineage>
        <taxon>Eukaryota</taxon>
        <taxon>Viridiplantae</taxon>
        <taxon>Streptophyta</taxon>
        <taxon>Embryophyta</taxon>
        <taxon>Tracheophyta</taxon>
        <taxon>Spermatophyta</taxon>
        <taxon>Magnoliopsida</taxon>
        <taxon>eudicotyledons</taxon>
        <taxon>Gunneridae</taxon>
        <taxon>Pentapetalae</taxon>
        <taxon>rosids</taxon>
        <taxon>fabids</taxon>
        <taxon>Fabales</taxon>
        <taxon>Fabaceae</taxon>
        <taxon>Papilionoideae</taxon>
        <taxon>50 kb inversion clade</taxon>
        <taxon>NPAAA clade</taxon>
        <taxon>Hologalegina</taxon>
        <taxon>IRL clade</taxon>
        <taxon>Trifolieae</taxon>
        <taxon>Medicago</taxon>
    </lineage>
</organism>
<evidence type="ECO:0000256" key="1">
    <source>
        <dbReference type="SAM" id="Phobius"/>
    </source>
</evidence>
<dbReference type="EMBL" id="BT147423">
    <property type="protein sequence ID" value="AFK47217.1"/>
    <property type="molecule type" value="mRNA"/>
</dbReference>
<accession>I3T3X5</accession>
<dbReference type="AlphaFoldDB" id="I3T3X5"/>
<sequence length="45" mass="5056">MDPRKILLLIAIMACMATMGILYYRLVQRGPGDELLNNDELHGVP</sequence>
<keyword evidence="1" id="KW-0472">Membrane</keyword>
<keyword evidence="1" id="KW-0812">Transmembrane</keyword>
<evidence type="ECO:0008006" key="3">
    <source>
        <dbReference type="Google" id="ProtNLM"/>
    </source>
</evidence>
<name>I3T3X5_MEDTR</name>
<keyword evidence="1" id="KW-1133">Transmembrane helix</keyword>
<proteinExistence type="evidence at transcript level"/>